<feature type="compositionally biased region" description="Acidic residues" evidence="1">
    <location>
        <begin position="49"/>
        <end position="64"/>
    </location>
</feature>
<reference evidence="2 3" key="1">
    <citation type="submission" date="2019-04" db="EMBL/GenBank/DDBJ databases">
        <title>Draft Whole-Genome sequence of the purple photosynthetic bacterium Rhodobacter capsulatus SP108 with an indigenous class A beta-lactamase.</title>
        <authorList>
            <person name="Robertson S."/>
            <person name="Meyer T.E."/>
            <person name="Kyndt J.A."/>
        </authorList>
    </citation>
    <scope>NUCLEOTIDE SEQUENCE [LARGE SCALE GENOMIC DNA]</scope>
    <source>
        <strain evidence="2 3">SP108</strain>
    </source>
</reference>
<dbReference type="RefSeq" id="WP_136907077.1">
    <property type="nucleotide sequence ID" value="NZ_SWJZ01000050.1"/>
</dbReference>
<sequence>MYHLNYLADGRVELCELKPVTVAVFYDPALAETVADGLNDLESLRDGEPDPPEELLEDDSDDDYASAPDFHGVPVQVEELPATADVFDTELEPLTPAYADKLLEAIIASKTADVADDAAADVAVREVAPTVEAAVDEVAAPRGEPSDADWADAFLAVEDGSDMAEVAATLGVTMPKLRGRYVAWKGAKKKAAAAPVAAFKAPIAPLPSVSAQKDEPKPLWWRELTEFLGQIGYRGGWSASLDLALVEGLANGRQLEVVADEIGKEVGEAKARFIALTPNGVTIERQTRLLQVLRARAGVLK</sequence>
<gene>
    <name evidence="2" type="ORF">FBT96_12375</name>
</gene>
<dbReference type="Proteomes" id="UP000310597">
    <property type="component" value="Unassembled WGS sequence"/>
</dbReference>
<proteinExistence type="predicted"/>
<feature type="region of interest" description="Disordered" evidence="1">
    <location>
        <begin position="40"/>
        <end position="69"/>
    </location>
</feature>
<name>A0A4U1JQ26_RHOCA</name>
<evidence type="ECO:0000313" key="2">
    <source>
        <dbReference type="EMBL" id="TKD17933.1"/>
    </source>
</evidence>
<organism evidence="2 3">
    <name type="scientific">Rhodobacter capsulatus</name>
    <name type="common">Rhodopseudomonas capsulata</name>
    <dbReference type="NCBI Taxonomy" id="1061"/>
    <lineage>
        <taxon>Bacteria</taxon>
        <taxon>Pseudomonadati</taxon>
        <taxon>Pseudomonadota</taxon>
        <taxon>Alphaproteobacteria</taxon>
        <taxon>Rhodobacterales</taxon>
        <taxon>Rhodobacter group</taxon>
        <taxon>Rhodobacter</taxon>
    </lineage>
</organism>
<protein>
    <submittedName>
        <fullName evidence="2">Uncharacterized protein</fullName>
    </submittedName>
</protein>
<dbReference type="EMBL" id="SWJZ01000050">
    <property type="protein sequence ID" value="TKD17933.1"/>
    <property type="molecule type" value="Genomic_DNA"/>
</dbReference>
<dbReference type="AlphaFoldDB" id="A0A4U1JQ26"/>
<dbReference type="OrthoDB" id="7691598at2"/>
<evidence type="ECO:0000313" key="3">
    <source>
        <dbReference type="Proteomes" id="UP000310597"/>
    </source>
</evidence>
<comment type="caution">
    <text evidence="2">The sequence shown here is derived from an EMBL/GenBank/DDBJ whole genome shotgun (WGS) entry which is preliminary data.</text>
</comment>
<accession>A0A4U1JQ26</accession>
<evidence type="ECO:0000256" key="1">
    <source>
        <dbReference type="SAM" id="MobiDB-lite"/>
    </source>
</evidence>